<name>A0ABZ1LH57_9ACTN</name>
<gene>
    <name evidence="2" type="ORF">OG814_33360</name>
</gene>
<organism evidence="2 3">
    <name type="scientific">Streptomyces zaomyceticus</name>
    <dbReference type="NCBI Taxonomy" id="68286"/>
    <lineage>
        <taxon>Bacteria</taxon>
        <taxon>Bacillati</taxon>
        <taxon>Actinomycetota</taxon>
        <taxon>Actinomycetes</taxon>
        <taxon>Kitasatosporales</taxon>
        <taxon>Streptomycetaceae</taxon>
        <taxon>Streptomyces</taxon>
    </lineage>
</organism>
<protein>
    <recommendedName>
        <fullName evidence="1">Minor tail T domain-containing protein</fullName>
    </recommendedName>
</protein>
<evidence type="ECO:0000313" key="2">
    <source>
        <dbReference type="EMBL" id="WTR73831.1"/>
    </source>
</evidence>
<dbReference type="RefSeq" id="WP_030322824.1">
    <property type="nucleotide sequence ID" value="NZ_CP108188.1"/>
</dbReference>
<sequence length="85" mass="9490">MVRLIAYQNLYGPIGPSRMDLVAARLGMDVAAPHMKKGARPKLKDHLVQWSRNARPRKSGRELLAAVRGIQAGYDRRPDRREGGA</sequence>
<dbReference type="Proteomes" id="UP001622594">
    <property type="component" value="Chromosome"/>
</dbReference>
<evidence type="ECO:0000313" key="3">
    <source>
        <dbReference type="Proteomes" id="UP001622594"/>
    </source>
</evidence>
<dbReference type="Pfam" id="PF06223">
    <property type="entry name" value="Phage_tail_T"/>
    <property type="match status" value="1"/>
</dbReference>
<reference evidence="2 3" key="1">
    <citation type="submission" date="2022-10" db="EMBL/GenBank/DDBJ databases">
        <title>The complete genomes of actinobacterial strains from the NBC collection.</title>
        <authorList>
            <person name="Joergensen T.S."/>
            <person name="Alvarez Arevalo M."/>
            <person name="Sterndorff E.B."/>
            <person name="Faurdal D."/>
            <person name="Vuksanovic O."/>
            <person name="Mourched A.-S."/>
            <person name="Charusanti P."/>
            <person name="Shaw S."/>
            <person name="Blin K."/>
            <person name="Weber T."/>
        </authorList>
    </citation>
    <scope>NUCLEOTIDE SEQUENCE [LARGE SCALE GENOMIC DNA]</scope>
    <source>
        <strain evidence="2 3">NBC_00123</strain>
    </source>
</reference>
<feature type="domain" description="Minor tail T" evidence="1">
    <location>
        <begin position="5"/>
        <end position="73"/>
    </location>
</feature>
<keyword evidence="3" id="KW-1185">Reference proteome</keyword>
<dbReference type="EMBL" id="CP108188">
    <property type="protein sequence ID" value="WTR73831.1"/>
    <property type="molecule type" value="Genomic_DNA"/>
</dbReference>
<proteinExistence type="predicted"/>
<dbReference type="InterPro" id="IPR009350">
    <property type="entry name" value="Phage_tail_T"/>
</dbReference>
<evidence type="ECO:0000259" key="1">
    <source>
        <dbReference type="Pfam" id="PF06223"/>
    </source>
</evidence>
<accession>A0ABZ1LH57</accession>